<sequence length="967" mass="108956">MAAIGQIITQNVNTRTLAPAAVGSQVALMSVVSVVTVVAFNVLRPKNKIIYEPKVKYHVGDKKPPRISDSLFGWLPPLYNTREPELVQKLGLDAATFLRFTRMIRYLFSIIAFLACAILIPVDVTYNLAHVDPANRDVLSILTIRDLQGSTLFAHVALSYVITAAVMYFVWKNWKEMLALRHEWFRSPEYIDSFYARTLAITRVPRSYQSDEGIRAIFESVQVPYPTTSVNIGRRVGKLPELIEYHNTAVKELEQVLVTYLKGGHIAKERPTIRIGGWCGMGGVKKDSIDFYTAKLKRTELAITEYRAHIDTRKPENYGFASMAAVPYAHIVANILRGKHPKGTDVVLAPNPKDIIWQNLPMSPAEIFRNRVLGFLILALVCFFNTIPLFVISILANLASIAAFVPFIESWSKASPGSFAVISGVLPPAVSALFAFFLPIVMRWVSRWQGALTQSRLDRAVVARYFAFLVISQLVIFTLIGVGFNSVQEIILEIGEHHSFQDIINNLHTLPSIINRTYINQASYWLTFFPLRGFLVIFDLAQVLNLVWTSFKTHVFGRTPRDIREWTQPPEFDYSVYYSNTLFMGTVALVFAPLAPLVVLAGAIVFWLGSWVYKYQLMFVYVTQVETGGRMWNIVVNRLLISVILMQLLMVLTIGLQYQFKSFMWLTTVPPILFIIAFKIYIDRTFYTKYLFHIPSEAELRDAKIHSSRADASGNRLEKRFGHPALHAELFTPMLHAKMMPLLADVYKGKIGSEEAKLNEYGGRGMEAQVIEGGIRIAAIEQRDLEYDPALYQRDRGELDWDQRSMSTTVLNMQGGGSDAASLYAAKSFYYANGNNGRASPAPSVYDRYMAKGPSLSQSDIELSRLDMANVDQLPLLNEQQAMGYYDGHPPPPVPALPQYSSPVRMTPSLPPSPLAQYPPPPGMYRNPTDGYREAPLHRPYPPSQQGTSYREELPPPNMAGRGVYRQ</sequence>
<dbReference type="RefSeq" id="XP_007316651.1">
    <property type="nucleotide sequence ID" value="XM_007316589.1"/>
</dbReference>
<evidence type="ECO:0008006" key="13">
    <source>
        <dbReference type="Google" id="ProtNLM"/>
    </source>
</evidence>
<evidence type="ECO:0000313" key="12">
    <source>
        <dbReference type="EMBL" id="EGO26478.1"/>
    </source>
</evidence>
<protein>
    <recommendedName>
        <fullName evidence="13">DUF221-domain-containing protein</fullName>
    </recommendedName>
</protein>
<dbReference type="EMBL" id="GL945432">
    <property type="protein sequence ID" value="EGO26478.1"/>
    <property type="molecule type" value="Genomic_DNA"/>
</dbReference>
<keyword evidence="5 8" id="KW-1133">Transmembrane helix</keyword>
<evidence type="ECO:0000256" key="6">
    <source>
        <dbReference type="ARBA" id="ARBA00023136"/>
    </source>
</evidence>
<evidence type="ECO:0000259" key="9">
    <source>
        <dbReference type="Pfam" id="PF02714"/>
    </source>
</evidence>
<keyword evidence="6 8" id="KW-0472">Membrane</keyword>
<gene>
    <name evidence="12" type="ORF">SERLADRAFT_447674</name>
</gene>
<comment type="similarity">
    <text evidence="2">Belongs to the CSC1 (TC 1.A.17) family.</text>
</comment>
<feature type="transmembrane region" description="Helical" evidence="8">
    <location>
        <begin position="20"/>
        <end position="43"/>
    </location>
</feature>
<organism>
    <name type="scientific">Serpula lacrymans var. lacrymans (strain S7.9)</name>
    <name type="common">Dry rot fungus</name>
    <dbReference type="NCBI Taxonomy" id="578457"/>
    <lineage>
        <taxon>Eukaryota</taxon>
        <taxon>Fungi</taxon>
        <taxon>Dikarya</taxon>
        <taxon>Basidiomycota</taxon>
        <taxon>Agaricomycotina</taxon>
        <taxon>Agaricomycetes</taxon>
        <taxon>Agaricomycetidae</taxon>
        <taxon>Boletales</taxon>
        <taxon>Coniophorineae</taxon>
        <taxon>Serpulaceae</taxon>
        <taxon>Serpula</taxon>
    </lineage>
</organism>
<evidence type="ECO:0000256" key="8">
    <source>
        <dbReference type="SAM" id="Phobius"/>
    </source>
</evidence>
<evidence type="ECO:0000256" key="1">
    <source>
        <dbReference type="ARBA" id="ARBA00004141"/>
    </source>
</evidence>
<dbReference type="AlphaFoldDB" id="F8NSM3"/>
<feature type="domain" description="CSC1/OSCA1-like N-terminal transmembrane" evidence="10">
    <location>
        <begin position="22"/>
        <end position="173"/>
    </location>
</feature>
<proteinExistence type="inferred from homology"/>
<dbReference type="PANTHER" id="PTHR13018:SF149">
    <property type="entry name" value="DOMAIN PROTEIN, PUTATIVE (AFU_ORTHOLOGUE AFUA_3G11660)-RELATED"/>
    <property type="match status" value="1"/>
</dbReference>
<feature type="compositionally biased region" description="Pro residues" evidence="7">
    <location>
        <begin position="909"/>
        <end position="923"/>
    </location>
</feature>
<dbReference type="InterPro" id="IPR045122">
    <property type="entry name" value="Csc1-like"/>
</dbReference>
<feature type="domain" description="CSC1/OSCA1-like cytosolic" evidence="11">
    <location>
        <begin position="196"/>
        <end position="359"/>
    </location>
</feature>
<dbReference type="InterPro" id="IPR003864">
    <property type="entry name" value="CSC1/OSCA1-like_7TM"/>
</dbReference>
<evidence type="ECO:0000256" key="2">
    <source>
        <dbReference type="ARBA" id="ARBA00007779"/>
    </source>
</evidence>
<feature type="domain" description="CSC1/OSCA1-like 7TM region" evidence="9">
    <location>
        <begin position="371"/>
        <end position="653"/>
    </location>
</feature>
<reference evidence="12" key="1">
    <citation type="submission" date="2011-04" db="EMBL/GenBank/DDBJ databases">
        <title>Evolution of plant cell wall degrading machinery underlies the functional diversity of forest fungi.</title>
        <authorList>
            <consortium name="US DOE Joint Genome Institute (JGI-PGF)"/>
            <person name="Eastwood D.C."/>
            <person name="Floudas D."/>
            <person name="Binder M."/>
            <person name="Majcherczyk A."/>
            <person name="Schneider P."/>
            <person name="Aerts A."/>
            <person name="Asiegbu F.O."/>
            <person name="Baker S.E."/>
            <person name="Barry K."/>
            <person name="Bendiksby M."/>
            <person name="Blumentritt M."/>
            <person name="Coutinho P.M."/>
            <person name="Cullen D."/>
            <person name="Cullen D."/>
            <person name="Gathman A."/>
            <person name="Goodell B."/>
            <person name="Henrissat B."/>
            <person name="Ihrmark K."/>
            <person name="Kauserud H."/>
            <person name="Kohler A."/>
            <person name="LaButti K."/>
            <person name="Lapidus A."/>
            <person name="Lavin J.L."/>
            <person name="Lee Y.-H."/>
            <person name="Lindquist E."/>
            <person name="Lilly W."/>
            <person name="Lucas S."/>
            <person name="Morin E."/>
            <person name="Murat C."/>
            <person name="Oguiza J.A."/>
            <person name="Park J."/>
            <person name="Pisabarro A.G."/>
            <person name="Riley R."/>
            <person name="Rosling A."/>
            <person name="Salamov A."/>
            <person name="Schmidt O."/>
            <person name="Schmutz J."/>
            <person name="Skrede I."/>
            <person name="Stenlid J."/>
            <person name="Wiebenga A."/>
            <person name="Xie X."/>
            <person name="Kues U."/>
            <person name="Hibbett D.S."/>
            <person name="Hoffmeister D."/>
            <person name="Hogberg N."/>
            <person name="Martin F."/>
            <person name="Grigoriev I.V."/>
            <person name="Watkinson S.C."/>
        </authorList>
    </citation>
    <scope>NUCLEOTIDE SEQUENCE</scope>
    <source>
        <strain evidence="12">S7.9</strain>
    </source>
</reference>
<evidence type="ECO:0000256" key="3">
    <source>
        <dbReference type="ARBA" id="ARBA00022448"/>
    </source>
</evidence>
<evidence type="ECO:0000259" key="11">
    <source>
        <dbReference type="Pfam" id="PF14703"/>
    </source>
</evidence>
<dbReference type="Proteomes" id="UP000008064">
    <property type="component" value="Unassembled WGS sequence"/>
</dbReference>
<feature type="transmembrane region" description="Helical" evidence="8">
    <location>
        <begin position="149"/>
        <end position="171"/>
    </location>
</feature>
<feature type="transmembrane region" description="Helical" evidence="8">
    <location>
        <begin position="582"/>
        <end position="608"/>
    </location>
</feature>
<dbReference type="KEGG" id="sla:SERLADRAFT_447674"/>
<evidence type="ECO:0000256" key="4">
    <source>
        <dbReference type="ARBA" id="ARBA00022692"/>
    </source>
</evidence>
<comment type="subcellular location">
    <subcellularLocation>
        <location evidence="1">Membrane</location>
        <topology evidence="1">Multi-pass membrane protein</topology>
    </subcellularLocation>
</comment>
<feature type="transmembrane region" description="Helical" evidence="8">
    <location>
        <begin position="462"/>
        <end position="484"/>
    </location>
</feature>
<evidence type="ECO:0000256" key="5">
    <source>
        <dbReference type="ARBA" id="ARBA00022989"/>
    </source>
</evidence>
<dbReference type="GO" id="GO:0005227">
    <property type="term" value="F:calcium-activated cation channel activity"/>
    <property type="evidence" value="ECO:0007669"/>
    <property type="project" value="InterPro"/>
</dbReference>
<dbReference type="HOGENOM" id="CLU_009187_0_0_1"/>
<feature type="transmembrane region" description="Helical" evidence="8">
    <location>
        <begin position="639"/>
        <end position="657"/>
    </location>
</feature>
<name>F8NSM3_SERL9</name>
<dbReference type="GO" id="GO:0005886">
    <property type="term" value="C:plasma membrane"/>
    <property type="evidence" value="ECO:0007669"/>
    <property type="project" value="TreeGrafter"/>
</dbReference>
<dbReference type="Pfam" id="PF02714">
    <property type="entry name" value="RSN1_7TM"/>
    <property type="match status" value="1"/>
</dbReference>
<dbReference type="Pfam" id="PF14703">
    <property type="entry name" value="PHM7_cyt"/>
    <property type="match status" value="1"/>
</dbReference>
<dbReference type="GeneID" id="18816397"/>
<dbReference type="InterPro" id="IPR027815">
    <property type="entry name" value="CSC1/OSCA1-like_cyt"/>
</dbReference>
<dbReference type="InterPro" id="IPR032880">
    <property type="entry name" value="CSC1/OSCA1-like_N"/>
</dbReference>
<accession>F8NSM3</accession>
<dbReference type="Pfam" id="PF13967">
    <property type="entry name" value="RSN1_TM"/>
    <property type="match status" value="1"/>
</dbReference>
<feature type="region of interest" description="Disordered" evidence="7">
    <location>
        <begin position="883"/>
        <end position="967"/>
    </location>
</feature>
<feature type="transmembrane region" description="Helical" evidence="8">
    <location>
        <begin position="663"/>
        <end position="682"/>
    </location>
</feature>
<keyword evidence="3" id="KW-0813">Transport</keyword>
<keyword evidence="4 8" id="KW-0812">Transmembrane</keyword>
<dbReference type="OrthoDB" id="2150324at2759"/>
<dbReference type="PANTHER" id="PTHR13018">
    <property type="entry name" value="PROBABLE MEMBRANE PROTEIN DUF221-RELATED"/>
    <property type="match status" value="1"/>
</dbReference>
<feature type="transmembrane region" description="Helical" evidence="8">
    <location>
        <begin position="417"/>
        <end position="441"/>
    </location>
</feature>
<evidence type="ECO:0000256" key="7">
    <source>
        <dbReference type="SAM" id="MobiDB-lite"/>
    </source>
</evidence>
<evidence type="ECO:0000259" key="10">
    <source>
        <dbReference type="Pfam" id="PF13967"/>
    </source>
</evidence>
<feature type="transmembrane region" description="Helical" evidence="8">
    <location>
        <begin position="372"/>
        <end position="405"/>
    </location>
</feature>
<feature type="transmembrane region" description="Helical" evidence="8">
    <location>
        <begin position="106"/>
        <end position="129"/>
    </location>
</feature>